<name>A0A0C3F1H6_PILCF</name>
<evidence type="ECO:0000313" key="2">
    <source>
        <dbReference type="Proteomes" id="UP000054166"/>
    </source>
</evidence>
<dbReference type="InParanoid" id="A0A0C3F1H6"/>
<accession>A0A0C3F1H6</accession>
<dbReference type="Proteomes" id="UP000054166">
    <property type="component" value="Unassembled WGS sequence"/>
</dbReference>
<organism evidence="1 2">
    <name type="scientific">Piloderma croceum (strain F 1598)</name>
    <dbReference type="NCBI Taxonomy" id="765440"/>
    <lineage>
        <taxon>Eukaryota</taxon>
        <taxon>Fungi</taxon>
        <taxon>Dikarya</taxon>
        <taxon>Basidiomycota</taxon>
        <taxon>Agaricomycotina</taxon>
        <taxon>Agaricomycetes</taxon>
        <taxon>Agaricomycetidae</taxon>
        <taxon>Atheliales</taxon>
        <taxon>Atheliaceae</taxon>
        <taxon>Piloderma</taxon>
    </lineage>
</organism>
<dbReference type="EMBL" id="KN833068">
    <property type="protein sequence ID" value="KIM74019.1"/>
    <property type="molecule type" value="Genomic_DNA"/>
</dbReference>
<evidence type="ECO:0000313" key="1">
    <source>
        <dbReference type="EMBL" id="KIM74019.1"/>
    </source>
</evidence>
<protein>
    <submittedName>
        <fullName evidence="1">Uncharacterized protein</fullName>
    </submittedName>
</protein>
<dbReference type="AlphaFoldDB" id="A0A0C3F1H6"/>
<keyword evidence="2" id="KW-1185">Reference proteome</keyword>
<dbReference type="HOGENOM" id="CLU_161516_0_0_1"/>
<sequence>MCLQKKFIDRHPRRRCTHCNGEVDQITRFETVPKVLAFAVDDASVIVSKKISIYDGETRLVFKLKGVVYAGDFHYISRVCVDGVVWLHDGMVTGKNCKYEGKLSAFNDSDLSTCNGKVLSLVIYSQK</sequence>
<gene>
    <name evidence="1" type="ORF">PILCRDRAFT_80449</name>
</gene>
<reference evidence="2" key="2">
    <citation type="submission" date="2015-01" db="EMBL/GenBank/DDBJ databases">
        <title>Evolutionary Origins and Diversification of the Mycorrhizal Mutualists.</title>
        <authorList>
            <consortium name="DOE Joint Genome Institute"/>
            <consortium name="Mycorrhizal Genomics Consortium"/>
            <person name="Kohler A."/>
            <person name="Kuo A."/>
            <person name="Nagy L.G."/>
            <person name="Floudas D."/>
            <person name="Copeland A."/>
            <person name="Barry K.W."/>
            <person name="Cichocki N."/>
            <person name="Veneault-Fourrey C."/>
            <person name="LaButti K."/>
            <person name="Lindquist E.A."/>
            <person name="Lipzen A."/>
            <person name="Lundell T."/>
            <person name="Morin E."/>
            <person name="Murat C."/>
            <person name="Riley R."/>
            <person name="Ohm R."/>
            <person name="Sun H."/>
            <person name="Tunlid A."/>
            <person name="Henrissat B."/>
            <person name="Grigoriev I.V."/>
            <person name="Hibbett D.S."/>
            <person name="Martin F."/>
        </authorList>
    </citation>
    <scope>NUCLEOTIDE SEQUENCE [LARGE SCALE GENOMIC DNA]</scope>
    <source>
        <strain evidence="2">F 1598</strain>
    </source>
</reference>
<proteinExistence type="predicted"/>
<dbReference type="OrthoDB" id="3247165at2759"/>
<reference evidence="1 2" key="1">
    <citation type="submission" date="2014-04" db="EMBL/GenBank/DDBJ databases">
        <authorList>
            <consortium name="DOE Joint Genome Institute"/>
            <person name="Kuo A."/>
            <person name="Tarkka M."/>
            <person name="Buscot F."/>
            <person name="Kohler A."/>
            <person name="Nagy L.G."/>
            <person name="Floudas D."/>
            <person name="Copeland A."/>
            <person name="Barry K.W."/>
            <person name="Cichocki N."/>
            <person name="Veneault-Fourrey C."/>
            <person name="LaButti K."/>
            <person name="Lindquist E.A."/>
            <person name="Lipzen A."/>
            <person name="Lundell T."/>
            <person name="Morin E."/>
            <person name="Murat C."/>
            <person name="Sun H."/>
            <person name="Tunlid A."/>
            <person name="Henrissat B."/>
            <person name="Grigoriev I.V."/>
            <person name="Hibbett D.S."/>
            <person name="Martin F."/>
            <person name="Nordberg H.P."/>
            <person name="Cantor M.N."/>
            <person name="Hua S.X."/>
        </authorList>
    </citation>
    <scope>NUCLEOTIDE SEQUENCE [LARGE SCALE GENOMIC DNA]</scope>
    <source>
        <strain evidence="1 2">F 1598</strain>
    </source>
</reference>